<dbReference type="GO" id="GO:0016853">
    <property type="term" value="F:isomerase activity"/>
    <property type="evidence" value="ECO:0007669"/>
    <property type="project" value="UniProtKB-KW"/>
</dbReference>
<name>A0A2T7UR48_9RHOB</name>
<evidence type="ECO:0000313" key="6">
    <source>
        <dbReference type="Proteomes" id="UP000244810"/>
    </source>
</evidence>
<dbReference type="Proteomes" id="UP000244810">
    <property type="component" value="Unassembled WGS sequence"/>
</dbReference>
<keyword evidence="2" id="KW-0456">Lyase</keyword>
<evidence type="ECO:0000256" key="4">
    <source>
        <dbReference type="SAM" id="MobiDB-lite"/>
    </source>
</evidence>
<keyword evidence="3" id="KW-0511">Multifunctional enzyme</keyword>
<dbReference type="InterPro" id="IPR013328">
    <property type="entry name" value="6PGD_dom2"/>
</dbReference>
<dbReference type="PANTHER" id="PTHR23309:SF49">
    <property type="entry name" value="PEROXISOMAL BIFUNCTIONAL ENZYME"/>
    <property type="match status" value="1"/>
</dbReference>
<dbReference type="GO" id="GO:0016829">
    <property type="term" value="F:lyase activity"/>
    <property type="evidence" value="ECO:0007669"/>
    <property type="project" value="UniProtKB-KW"/>
</dbReference>
<reference evidence="5 6" key="1">
    <citation type="journal article" date="2011" name="Syst. Appl. Microbiol.">
        <title>Defluviimonas denitrificans gen. nov., sp. nov., and Pararhodobacter aggregans gen. nov., sp. nov., non-phototrophic Rhodobacteraceae from the biofilter of a marine aquaculture.</title>
        <authorList>
            <person name="Foesel B.U."/>
            <person name="Drake H.L."/>
            <person name="Schramm A."/>
        </authorList>
    </citation>
    <scope>NUCLEOTIDE SEQUENCE [LARGE SCALE GENOMIC DNA]</scope>
    <source>
        <strain evidence="5 6">D1-19</strain>
    </source>
</reference>
<dbReference type="Pfam" id="PF00378">
    <property type="entry name" value="ECH_1"/>
    <property type="match status" value="1"/>
</dbReference>
<dbReference type="SUPFAM" id="SSF48179">
    <property type="entry name" value="6-phosphogluconate dehydrogenase C-terminal domain-like"/>
    <property type="match status" value="1"/>
</dbReference>
<protein>
    <recommendedName>
        <fullName evidence="7">3-hydroxyacyl-CoA dehydrogenase</fullName>
    </recommendedName>
</protein>
<dbReference type="Gene3D" id="3.90.226.10">
    <property type="entry name" value="2-enoyl-CoA Hydratase, Chain A, domain 1"/>
    <property type="match status" value="1"/>
</dbReference>
<comment type="caution">
    <text evidence="5">The sequence shown here is derived from an EMBL/GenBank/DDBJ whole genome shotgun (WGS) entry which is preliminary data.</text>
</comment>
<dbReference type="Gene3D" id="1.10.1040.10">
    <property type="entry name" value="N-(1-d-carboxylethyl)-l-norvaline Dehydrogenase, domain 2"/>
    <property type="match status" value="1"/>
</dbReference>
<sequence length="627" mass="65320">MAKKPSGDAVNRQNAPLAAPGLVQRRDREGVAVLRLNGPDGNRMSPALVGDLAAALEAVLTDPVITGVVLTGGAQGFCAGAFADLPLPGPDPQTLPPVMAALADLCDRIEGAAKPVVAALSGRVASGGLALALAAEARIAAPGTVFLCPEARLGRLPPGGAAVRLAWRVGAGPALTLIGGRAMGARNALAAGLVEAVVDDPVAAAIARVLDLVPAPRSRARPGLDDPAGFAGALAEARAALPAPLPSHRLPDLWLLDALEAAQLLPPEQALAFDRARAEDATLRPEARMLAHVALAARRAQEPEPRPVDGAVCLALDAPTAARLVPILLREGVSVLVMGRDRETLAATLERVAEAQFAQVRAGRLTQAEAEEDWTRVAGRLRLDPDQPPAVALADAAHLAWLEAALPANVPLAAWEPASEWLAGLAHPERALALLPAPTRPVRLCELVERGPETAPVRAPLTALALQVRMTALRVQEGPVLTPLIRAAARAAARLRALGARPEALAAVEILPQGLAEGQAAEDRADLPLPLDRLVLLAVVNEGMRLLAAGRALRPSDLDLALVMGAGWPHWRGGPMAEADALGPMVLRHDLRIAAALDPDLWTPEPILDEMIRRGWRFADLNETTPA</sequence>
<dbReference type="InterPro" id="IPR029045">
    <property type="entry name" value="ClpP/crotonase-like_dom_sf"/>
</dbReference>
<dbReference type="InterPro" id="IPR008927">
    <property type="entry name" value="6-PGluconate_DH-like_C_sf"/>
</dbReference>
<dbReference type="InterPro" id="IPR001753">
    <property type="entry name" value="Enoyl-CoA_hydra/iso"/>
</dbReference>
<dbReference type="PANTHER" id="PTHR23309">
    <property type="entry name" value="3-HYDROXYACYL-COA DEHYROGENASE"/>
    <property type="match status" value="1"/>
</dbReference>
<evidence type="ECO:0000313" key="5">
    <source>
        <dbReference type="EMBL" id="PVE47061.1"/>
    </source>
</evidence>
<evidence type="ECO:0000256" key="1">
    <source>
        <dbReference type="ARBA" id="ARBA00023235"/>
    </source>
</evidence>
<organism evidence="5 6">
    <name type="scientific">Pararhodobacter aggregans</name>
    <dbReference type="NCBI Taxonomy" id="404875"/>
    <lineage>
        <taxon>Bacteria</taxon>
        <taxon>Pseudomonadati</taxon>
        <taxon>Pseudomonadota</taxon>
        <taxon>Alphaproteobacteria</taxon>
        <taxon>Rhodobacterales</taxon>
        <taxon>Paracoccaceae</taxon>
        <taxon>Pararhodobacter</taxon>
    </lineage>
</organism>
<proteinExistence type="predicted"/>
<keyword evidence="6" id="KW-1185">Reference proteome</keyword>
<keyword evidence="1" id="KW-0413">Isomerase</keyword>
<evidence type="ECO:0000256" key="2">
    <source>
        <dbReference type="ARBA" id="ARBA00023239"/>
    </source>
</evidence>
<feature type="region of interest" description="Disordered" evidence="4">
    <location>
        <begin position="1"/>
        <end position="21"/>
    </location>
</feature>
<dbReference type="OrthoDB" id="9771883at2"/>
<dbReference type="SUPFAM" id="SSF52096">
    <property type="entry name" value="ClpP/crotonase"/>
    <property type="match status" value="1"/>
</dbReference>
<evidence type="ECO:0008006" key="7">
    <source>
        <dbReference type="Google" id="ProtNLM"/>
    </source>
</evidence>
<evidence type="ECO:0000256" key="3">
    <source>
        <dbReference type="ARBA" id="ARBA00023268"/>
    </source>
</evidence>
<accession>A0A2T7UR48</accession>
<dbReference type="EMBL" id="QDDR01000006">
    <property type="protein sequence ID" value="PVE47061.1"/>
    <property type="molecule type" value="Genomic_DNA"/>
</dbReference>
<gene>
    <name evidence="5" type="ORF">DDE23_12450</name>
</gene>
<dbReference type="CDD" id="cd06558">
    <property type="entry name" value="crotonase-like"/>
    <property type="match status" value="1"/>
</dbReference>
<dbReference type="AlphaFoldDB" id="A0A2T7UR48"/>